<sequence length="197" mass="21496">MNDGMFVVSALFGAVNYAAVFTVPGGFDTDRDSPGSGLPVLYGTVKERELKLLLFYTGTALLAAVLSLVEMVAIQLNKFTNSDFFMALPFRYTAAITMLYVTVLSTIAAGFEAYNIIDAHATVPNFFFVVPAIVAVTIVYVDVVYLPLCGLCLALRCSLTCRGHMFEASAIFFKGSNKEAVRDADQKKQEKEKVVQD</sequence>
<protein>
    <submittedName>
        <fullName evidence="1">Uncharacterized protein</fullName>
    </submittedName>
</protein>
<keyword evidence="2" id="KW-1185">Reference proteome</keyword>
<name>A0ACC0NUC4_RHOML</name>
<dbReference type="EMBL" id="CM046392">
    <property type="protein sequence ID" value="KAI8556576.1"/>
    <property type="molecule type" value="Genomic_DNA"/>
</dbReference>
<comment type="caution">
    <text evidence="1">The sequence shown here is derived from an EMBL/GenBank/DDBJ whole genome shotgun (WGS) entry which is preliminary data.</text>
</comment>
<reference evidence="1" key="1">
    <citation type="submission" date="2022-02" db="EMBL/GenBank/DDBJ databases">
        <title>Plant Genome Project.</title>
        <authorList>
            <person name="Zhang R.-G."/>
        </authorList>
    </citation>
    <scope>NUCLEOTIDE SEQUENCE</scope>
    <source>
        <strain evidence="1">AT1</strain>
    </source>
</reference>
<evidence type="ECO:0000313" key="1">
    <source>
        <dbReference type="EMBL" id="KAI8556576.1"/>
    </source>
</evidence>
<accession>A0ACC0NUC4</accession>
<proteinExistence type="predicted"/>
<organism evidence="1 2">
    <name type="scientific">Rhododendron molle</name>
    <name type="common">Chinese azalea</name>
    <name type="synonym">Azalea mollis</name>
    <dbReference type="NCBI Taxonomy" id="49168"/>
    <lineage>
        <taxon>Eukaryota</taxon>
        <taxon>Viridiplantae</taxon>
        <taxon>Streptophyta</taxon>
        <taxon>Embryophyta</taxon>
        <taxon>Tracheophyta</taxon>
        <taxon>Spermatophyta</taxon>
        <taxon>Magnoliopsida</taxon>
        <taxon>eudicotyledons</taxon>
        <taxon>Gunneridae</taxon>
        <taxon>Pentapetalae</taxon>
        <taxon>asterids</taxon>
        <taxon>Ericales</taxon>
        <taxon>Ericaceae</taxon>
        <taxon>Ericoideae</taxon>
        <taxon>Rhodoreae</taxon>
        <taxon>Rhododendron</taxon>
    </lineage>
</organism>
<gene>
    <name evidence="1" type="ORF">RHMOL_Rhmol05G0264700</name>
</gene>
<evidence type="ECO:0000313" key="2">
    <source>
        <dbReference type="Proteomes" id="UP001062846"/>
    </source>
</evidence>
<dbReference type="Proteomes" id="UP001062846">
    <property type="component" value="Chromosome 5"/>
</dbReference>